<evidence type="ECO:0000313" key="1">
    <source>
        <dbReference type="EMBL" id="SDD57415.1"/>
    </source>
</evidence>
<gene>
    <name evidence="1" type="ORF">SAMN04488104_103836</name>
</gene>
<name>A0A1G6VX77_9BACT</name>
<dbReference type="Proteomes" id="UP000199060">
    <property type="component" value="Unassembled WGS sequence"/>
</dbReference>
<evidence type="ECO:0000313" key="2">
    <source>
        <dbReference type="Proteomes" id="UP000199060"/>
    </source>
</evidence>
<dbReference type="EMBL" id="FNAC01000038">
    <property type="protein sequence ID" value="SDD57415.1"/>
    <property type="molecule type" value="Genomic_DNA"/>
</dbReference>
<organism evidence="1 2">
    <name type="scientific">Algoriphagus faecimaris</name>
    <dbReference type="NCBI Taxonomy" id="686796"/>
    <lineage>
        <taxon>Bacteria</taxon>
        <taxon>Pseudomonadati</taxon>
        <taxon>Bacteroidota</taxon>
        <taxon>Cytophagia</taxon>
        <taxon>Cytophagales</taxon>
        <taxon>Cyclobacteriaceae</taxon>
        <taxon>Algoriphagus</taxon>
    </lineage>
</organism>
<dbReference type="STRING" id="686796.SAMN04488104_103836"/>
<reference evidence="2" key="1">
    <citation type="submission" date="2016-10" db="EMBL/GenBank/DDBJ databases">
        <authorList>
            <person name="Varghese N."/>
            <person name="Submissions S."/>
        </authorList>
    </citation>
    <scope>NUCLEOTIDE SEQUENCE [LARGE SCALE GENOMIC DNA]</scope>
    <source>
        <strain evidence="2">DSM 23095</strain>
    </source>
</reference>
<proteinExistence type="predicted"/>
<sequence length="197" mass="22736">MGNFLEDLLGKVFKGSEKVPVNHKENFSLSSSDLLEIDQWMDSTEGKNLFNLIYKNYHFKKSQINDAPQVHLLESPYANGFAVTYDHPLTPETFSKLFLAFSRRILDLGYQQVSLDRKIEEVNEQVKTTEKFYLKPPLQAPQENQKISQLFGNVSIEKISINNQPSYLKLVVTVYSDRLYENAKPFDQLMDSLFKSA</sequence>
<dbReference type="OrthoDB" id="1491962at2"/>
<dbReference type="AlphaFoldDB" id="A0A1G6VX77"/>
<dbReference type="RefSeq" id="WP_087940684.1">
    <property type="nucleotide sequence ID" value="NZ_FNAC01000038.1"/>
</dbReference>
<accession>A0A1G6VX77</accession>
<keyword evidence="2" id="KW-1185">Reference proteome</keyword>
<protein>
    <submittedName>
        <fullName evidence="1">Uncharacterized protein</fullName>
    </submittedName>
</protein>